<comment type="caution">
    <text evidence="1">The sequence shown here is derived from an EMBL/GenBank/DDBJ whole genome shotgun (WGS) entry which is preliminary data.</text>
</comment>
<accession>A0A225NBC9</accession>
<evidence type="ECO:0000313" key="2">
    <source>
        <dbReference type="Proteomes" id="UP000215377"/>
    </source>
</evidence>
<proteinExistence type="predicted"/>
<dbReference type="OrthoDB" id="9831783at2"/>
<protein>
    <submittedName>
        <fullName evidence="1">Uncharacterized protein</fullName>
    </submittedName>
</protein>
<reference evidence="1 2" key="1">
    <citation type="submission" date="2013-04" db="EMBL/GenBank/DDBJ databases">
        <title>Oceanicola sp. 22II1-22F33 Genome Sequencing.</title>
        <authorList>
            <person name="Lai Q."/>
            <person name="Li G."/>
            <person name="Shao Z."/>
        </authorList>
    </citation>
    <scope>NUCLEOTIDE SEQUENCE [LARGE SCALE GENOMIC DNA]</scope>
    <source>
        <strain evidence="1 2">22II1-22F33</strain>
    </source>
</reference>
<name>A0A225NBC9_9RHOB</name>
<keyword evidence="2" id="KW-1185">Reference proteome</keyword>
<sequence length="115" mass="13734">MRDSLPSSYSFQHRGELPSYDAGFTRDAGLSRDAFEALRTGKMPDPCITRDPSERDQWHVKLNRFDLPEPRPDFAPPNRARFNADWEEMRRLSRAKFEERRLNMASRFFRRARDR</sequence>
<gene>
    <name evidence="1" type="ORF">ATO3_25665</name>
</gene>
<dbReference type="EMBL" id="AQQR01000026">
    <property type="protein sequence ID" value="OWU67819.1"/>
    <property type="molecule type" value="Genomic_DNA"/>
</dbReference>
<evidence type="ECO:0000313" key="1">
    <source>
        <dbReference type="EMBL" id="OWU67819.1"/>
    </source>
</evidence>
<dbReference type="RefSeq" id="WP_088652752.1">
    <property type="nucleotide sequence ID" value="NZ_AQQR01000026.1"/>
</dbReference>
<dbReference type="AlphaFoldDB" id="A0A225NBC9"/>
<dbReference type="Proteomes" id="UP000215377">
    <property type="component" value="Unassembled WGS sequence"/>
</dbReference>
<organism evidence="1 2">
    <name type="scientific">Marinibacterium profundimaris</name>
    <dbReference type="NCBI Taxonomy" id="1679460"/>
    <lineage>
        <taxon>Bacteria</taxon>
        <taxon>Pseudomonadati</taxon>
        <taxon>Pseudomonadota</taxon>
        <taxon>Alphaproteobacteria</taxon>
        <taxon>Rhodobacterales</taxon>
        <taxon>Paracoccaceae</taxon>
        <taxon>Marinibacterium</taxon>
    </lineage>
</organism>